<feature type="compositionally biased region" description="Low complexity" evidence="1">
    <location>
        <begin position="97"/>
        <end position="111"/>
    </location>
</feature>
<keyword evidence="2" id="KW-1185">Reference proteome</keyword>
<feature type="region of interest" description="Disordered" evidence="1">
    <location>
        <begin position="1"/>
        <end position="176"/>
    </location>
</feature>
<name>A0A914UXQ9_9BILA</name>
<evidence type="ECO:0000256" key="1">
    <source>
        <dbReference type="SAM" id="MobiDB-lite"/>
    </source>
</evidence>
<accession>A0A914UXQ9</accession>
<evidence type="ECO:0000313" key="2">
    <source>
        <dbReference type="Proteomes" id="UP000887566"/>
    </source>
</evidence>
<reference evidence="3" key="1">
    <citation type="submission" date="2022-11" db="UniProtKB">
        <authorList>
            <consortium name="WormBaseParasite"/>
        </authorList>
    </citation>
    <scope>IDENTIFICATION</scope>
</reference>
<sequence length="176" mass="19221">MQGPVSESAESPLGEPKTFSLDLNDSRLYRADDESLPTTPTPTADDAEFIPVQTKKKHHKDKQITQQRDHKLTGRRSYDSQQRATTPPPSTGGGGRSQQPSPGGAKGGSKPPAYPTTNQRTRRNSANQVKVDTDEQQPGQEELDVTSAHSRRPPQPSPKAPSEPDRSRRMSDANLS</sequence>
<feature type="compositionally biased region" description="Basic and acidic residues" evidence="1">
    <location>
        <begin position="24"/>
        <end position="33"/>
    </location>
</feature>
<feature type="compositionally biased region" description="Polar residues" evidence="1">
    <location>
        <begin position="115"/>
        <end position="130"/>
    </location>
</feature>
<dbReference type="AlphaFoldDB" id="A0A914UXQ9"/>
<feature type="compositionally biased region" description="Basic and acidic residues" evidence="1">
    <location>
        <begin position="162"/>
        <end position="176"/>
    </location>
</feature>
<organism evidence="2 3">
    <name type="scientific">Plectus sambesii</name>
    <dbReference type="NCBI Taxonomy" id="2011161"/>
    <lineage>
        <taxon>Eukaryota</taxon>
        <taxon>Metazoa</taxon>
        <taxon>Ecdysozoa</taxon>
        <taxon>Nematoda</taxon>
        <taxon>Chromadorea</taxon>
        <taxon>Plectida</taxon>
        <taxon>Plectina</taxon>
        <taxon>Plectoidea</taxon>
        <taxon>Plectidae</taxon>
        <taxon>Plectus</taxon>
    </lineage>
</organism>
<feature type="compositionally biased region" description="Basic and acidic residues" evidence="1">
    <location>
        <begin position="67"/>
        <end position="78"/>
    </location>
</feature>
<proteinExistence type="predicted"/>
<dbReference type="WBParaSite" id="PSAMB.scaffold13488size2241.g35506.t1">
    <property type="protein sequence ID" value="PSAMB.scaffold13488size2241.g35506.t1"/>
    <property type="gene ID" value="PSAMB.scaffold13488size2241.g35506"/>
</dbReference>
<evidence type="ECO:0000313" key="3">
    <source>
        <dbReference type="WBParaSite" id="PSAMB.scaffold13488size2241.g35506.t1"/>
    </source>
</evidence>
<protein>
    <submittedName>
        <fullName evidence="3">Uncharacterized protein</fullName>
    </submittedName>
</protein>
<dbReference type="Proteomes" id="UP000887566">
    <property type="component" value="Unplaced"/>
</dbReference>